<dbReference type="InterPro" id="IPR027417">
    <property type="entry name" value="P-loop_NTPase"/>
</dbReference>
<dbReference type="SUPFAM" id="SSF52540">
    <property type="entry name" value="P-loop containing nucleoside triphosphate hydrolases"/>
    <property type="match status" value="2"/>
</dbReference>
<dbReference type="EMBL" id="LNQE01001658">
    <property type="protein sequence ID" value="KUG14463.1"/>
    <property type="molecule type" value="Genomic_DNA"/>
</dbReference>
<comment type="caution">
    <text evidence="2">The sequence shown here is derived from an EMBL/GenBank/DDBJ whole genome shotgun (WGS) entry which is preliminary data.</text>
</comment>
<dbReference type="GO" id="GO:0006797">
    <property type="term" value="P:polyphosphate metabolic process"/>
    <property type="evidence" value="ECO:0007669"/>
    <property type="project" value="InterPro"/>
</dbReference>
<dbReference type="NCBIfam" id="TIGR03708">
    <property type="entry name" value="poly_P_AMP_trns"/>
    <property type="match status" value="1"/>
</dbReference>
<protein>
    <recommendedName>
        <fullName evidence="1">Polyphosphate kinase-2-related domain-containing protein</fullName>
    </recommendedName>
</protein>
<dbReference type="InterPro" id="IPR022489">
    <property type="entry name" value="PolyP_AMP_Tfrase"/>
</dbReference>
<dbReference type="PANTHER" id="PTHR34383">
    <property type="entry name" value="POLYPHOSPHATE:AMP PHOSPHOTRANSFERASE-RELATED"/>
    <property type="match status" value="1"/>
</dbReference>
<name>A0A0W8F0T6_9ZZZZ</name>
<gene>
    <name evidence="2" type="ORF">ASZ90_015894</name>
</gene>
<dbReference type="GO" id="GO:0043751">
    <property type="term" value="F:polyphosphate:AMP phosphotransferase activity"/>
    <property type="evidence" value="ECO:0007669"/>
    <property type="project" value="InterPro"/>
</dbReference>
<dbReference type="InterPro" id="IPR022488">
    <property type="entry name" value="PPK2-related"/>
</dbReference>
<organism evidence="2">
    <name type="scientific">hydrocarbon metagenome</name>
    <dbReference type="NCBI Taxonomy" id="938273"/>
    <lineage>
        <taxon>unclassified sequences</taxon>
        <taxon>metagenomes</taxon>
        <taxon>ecological metagenomes</taxon>
    </lineage>
</organism>
<dbReference type="PANTHER" id="PTHR34383:SF3">
    <property type="entry name" value="POLYPHOSPHATE:AMP PHOSPHOTRANSFERASE"/>
    <property type="match status" value="1"/>
</dbReference>
<proteinExistence type="predicted"/>
<dbReference type="Gene3D" id="3.40.50.300">
    <property type="entry name" value="P-loop containing nucleotide triphosphate hydrolases"/>
    <property type="match status" value="2"/>
</dbReference>
<dbReference type="Pfam" id="PF03976">
    <property type="entry name" value="PPK2"/>
    <property type="match status" value="2"/>
</dbReference>
<feature type="domain" description="Polyphosphate kinase-2-related" evidence="1">
    <location>
        <begin position="11"/>
        <end position="232"/>
    </location>
</feature>
<evidence type="ECO:0000313" key="2">
    <source>
        <dbReference type="EMBL" id="KUG14463.1"/>
    </source>
</evidence>
<reference evidence="2" key="1">
    <citation type="journal article" date="2015" name="Proc. Natl. Acad. Sci. U.S.A.">
        <title>Networks of energetic and metabolic interactions define dynamics in microbial communities.</title>
        <authorList>
            <person name="Embree M."/>
            <person name="Liu J.K."/>
            <person name="Al-Bassam M.M."/>
            <person name="Zengler K."/>
        </authorList>
    </citation>
    <scope>NUCLEOTIDE SEQUENCE</scope>
</reference>
<sequence length="499" mass="58927">MFDSLDLAKKMDDKAFDKEISPLQLELGVLTRALWEHRVPIIIVVEGWNASGITDLISRLIQFLDPRGFSLYSIGSPNDEERARPLLWRFFTRTPRKGRIAIFARSWYSRSLAEQVAGIDWKSGMRSSIATIKKFERQLADDGTIILKFFLHISKEEQKRRLDERERDALTSWMITQGDWDFHHHYDSYIPIIEQFIQETDKAYAPWTIVEATDSNYTAHRVYSTVIKRLRKNLASIESRGKNNQWRNGTNHGKQDVLKTAKTEVKRSSNPPVTYAKPEYEEHLTTCQQKIREVQYLLYKRKIPLMIVYEGWDAAGKGGNIMRLVASMNPRGYNVVPVSRPDQTELDHHYLWRFYQRFPRGGHITLFDRSWYGRVLVERVEGYCSAEEWKRAYREINEMELEYVGSGGGLVKFWLEISRDEQLSRFLARQDDPLKEWKITDEDWRNREKWNLYEEAVEEMLARTSTRIAPWTVVESDDKYYARIKTLQTVIRYGEELLR</sequence>
<evidence type="ECO:0000259" key="1">
    <source>
        <dbReference type="Pfam" id="PF03976"/>
    </source>
</evidence>
<accession>A0A0W8F0T6</accession>
<dbReference type="AlphaFoldDB" id="A0A0W8F0T6"/>
<feature type="domain" description="Polyphosphate kinase-2-related" evidence="1">
    <location>
        <begin position="277"/>
        <end position="491"/>
    </location>
</feature>